<protein>
    <recommendedName>
        <fullName evidence="5">Riboflavin synthase</fullName>
        <ecNumber evidence="4">2.5.1.9</ecNumber>
    </recommendedName>
</protein>
<evidence type="ECO:0000256" key="8">
    <source>
        <dbReference type="ARBA" id="ARBA00022737"/>
    </source>
</evidence>
<dbReference type="InterPro" id="IPR001783">
    <property type="entry name" value="Lumazine-bd"/>
</dbReference>
<evidence type="ECO:0000256" key="2">
    <source>
        <dbReference type="ARBA" id="ARBA00002803"/>
    </source>
</evidence>
<dbReference type="GO" id="GO:0009231">
    <property type="term" value="P:riboflavin biosynthetic process"/>
    <property type="evidence" value="ECO:0007669"/>
    <property type="project" value="UniProtKB-KW"/>
</dbReference>
<dbReference type="PANTHER" id="PTHR21098:SF12">
    <property type="entry name" value="RIBOFLAVIN SYNTHASE"/>
    <property type="match status" value="1"/>
</dbReference>
<dbReference type="InterPro" id="IPR017938">
    <property type="entry name" value="Riboflavin_synthase-like_b-brl"/>
</dbReference>
<evidence type="ECO:0000256" key="6">
    <source>
        <dbReference type="ARBA" id="ARBA00022619"/>
    </source>
</evidence>
<dbReference type="GO" id="GO:0004746">
    <property type="term" value="F:riboflavin synthase activity"/>
    <property type="evidence" value="ECO:0007669"/>
    <property type="project" value="UniProtKB-EC"/>
</dbReference>
<dbReference type="Gene3D" id="2.40.30.20">
    <property type="match status" value="2"/>
</dbReference>
<keyword evidence="7" id="KW-0808">Transferase</keyword>
<evidence type="ECO:0000256" key="1">
    <source>
        <dbReference type="ARBA" id="ARBA00000968"/>
    </source>
</evidence>
<evidence type="ECO:0000256" key="5">
    <source>
        <dbReference type="ARBA" id="ARBA00013950"/>
    </source>
</evidence>
<dbReference type="SUPFAM" id="SSF63380">
    <property type="entry name" value="Riboflavin synthase domain-like"/>
    <property type="match status" value="2"/>
</dbReference>
<evidence type="ECO:0000313" key="10">
    <source>
        <dbReference type="EMBL" id="CAB4875005.1"/>
    </source>
</evidence>
<gene>
    <name evidence="10" type="ORF">UFOPK3376_01072</name>
</gene>
<sequence>MFTGIIEELGIIESTDEVDTEWGPGLRLRIGAHTVLEGSGVGASIAVNGCCLTLVARGDDWWETDVSDETVGRTNIGTLVPGHRVNLERPMALGERLGGHIVLGHVDTVGSVVTPAPDLQVRIPERLMRYLVEKGSVTVDGISLTAFDLTHDTFRVAVIPHTAAVTTLGLCGIGAVVNIEVDILAKHIERLVAPYSAPNPGPEH</sequence>
<comment type="pathway">
    <text evidence="3">Cofactor biosynthesis; riboflavin biosynthesis; riboflavin from 2-hydroxy-3-oxobutyl phosphate and 5-amino-6-(D-ribitylamino)uracil: step 2/2.</text>
</comment>
<evidence type="ECO:0000256" key="3">
    <source>
        <dbReference type="ARBA" id="ARBA00004887"/>
    </source>
</evidence>
<feature type="domain" description="Lumazine-binding" evidence="9">
    <location>
        <begin position="101"/>
        <end position="192"/>
    </location>
</feature>
<dbReference type="NCBIfam" id="NF006767">
    <property type="entry name" value="PRK09289.1"/>
    <property type="match status" value="1"/>
</dbReference>
<keyword evidence="6" id="KW-0686">Riboflavin biosynthesis</keyword>
<name>A0A6J7E174_9ZZZZ</name>
<proteinExistence type="predicted"/>
<comment type="catalytic activity">
    <reaction evidence="1">
        <text>2 6,7-dimethyl-8-(1-D-ribityl)lumazine + H(+) = 5-amino-6-(D-ribitylamino)uracil + riboflavin</text>
        <dbReference type="Rhea" id="RHEA:20772"/>
        <dbReference type="ChEBI" id="CHEBI:15378"/>
        <dbReference type="ChEBI" id="CHEBI:15934"/>
        <dbReference type="ChEBI" id="CHEBI:57986"/>
        <dbReference type="ChEBI" id="CHEBI:58201"/>
        <dbReference type="EC" id="2.5.1.9"/>
    </reaction>
</comment>
<dbReference type="EMBL" id="CAFBLP010000021">
    <property type="protein sequence ID" value="CAB4875005.1"/>
    <property type="molecule type" value="Genomic_DNA"/>
</dbReference>
<dbReference type="InterPro" id="IPR026017">
    <property type="entry name" value="Lumazine-bd_dom"/>
</dbReference>
<dbReference type="EC" id="2.5.1.9" evidence="4"/>
<organism evidence="10">
    <name type="scientific">freshwater metagenome</name>
    <dbReference type="NCBI Taxonomy" id="449393"/>
    <lineage>
        <taxon>unclassified sequences</taxon>
        <taxon>metagenomes</taxon>
        <taxon>ecological metagenomes</taxon>
    </lineage>
</organism>
<comment type="function">
    <text evidence="2">Catalyzes the dismutation of two molecules of 6,7-dimethyl-8-ribityllumazine, resulting in the formation of riboflavin and 5-amino-6-(D-ribitylamino)uracil.</text>
</comment>
<accession>A0A6J7E174</accession>
<dbReference type="CDD" id="cd00402">
    <property type="entry name" value="Riboflavin_synthase_like"/>
    <property type="match status" value="1"/>
</dbReference>
<feature type="domain" description="Lumazine-binding" evidence="9">
    <location>
        <begin position="1"/>
        <end position="100"/>
    </location>
</feature>
<dbReference type="Pfam" id="PF00677">
    <property type="entry name" value="Lum_binding"/>
    <property type="match status" value="2"/>
</dbReference>
<evidence type="ECO:0000259" key="9">
    <source>
        <dbReference type="PROSITE" id="PS51177"/>
    </source>
</evidence>
<dbReference type="NCBIfam" id="TIGR00187">
    <property type="entry name" value="ribE"/>
    <property type="match status" value="1"/>
</dbReference>
<keyword evidence="8" id="KW-0677">Repeat</keyword>
<dbReference type="PANTHER" id="PTHR21098">
    <property type="entry name" value="RIBOFLAVIN SYNTHASE ALPHA CHAIN"/>
    <property type="match status" value="1"/>
</dbReference>
<dbReference type="PIRSF" id="PIRSF000498">
    <property type="entry name" value="Riboflavin_syn_A"/>
    <property type="match status" value="1"/>
</dbReference>
<reference evidence="10" key="1">
    <citation type="submission" date="2020-05" db="EMBL/GenBank/DDBJ databases">
        <authorList>
            <person name="Chiriac C."/>
            <person name="Salcher M."/>
            <person name="Ghai R."/>
            <person name="Kavagutti S V."/>
        </authorList>
    </citation>
    <scope>NUCLEOTIDE SEQUENCE</scope>
</reference>
<evidence type="ECO:0000256" key="7">
    <source>
        <dbReference type="ARBA" id="ARBA00022679"/>
    </source>
</evidence>
<dbReference type="InterPro" id="IPR023366">
    <property type="entry name" value="ATP_synth_asu-like_sf"/>
</dbReference>
<evidence type="ECO:0000256" key="4">
    <source>
        <dbReference type="ARBA" id="ARBA00012827"/>
    </source>
</evidence>
<dbReference type="PROSITE" id="PS51177">
    <property type="entry name" value="LUMAZINE_BIND"/>
    <property type="match status" value="2"/>
</dbReference>
<dbReference type="AlphaFoldDB" id="A0A6J7E174"/>